<evidence type="ECO:0000256" key="1">
    <source>
        <dbReference type="ARBA" id="ARBA00004651"/>
    </source>
</evidence>
<gene>
    <name evidence="20" type="ORF">BOTBODRAFT_591897</name>
</gene>
<feature type="transmembrane region" description="Helical" evidence="18">
    <location>
        <begin position="1338"/>
        <end position="1357"/>
    </location>
</feature>
<feature type="transmembrane region" description="Helical" evidence="18">
    <location>
        <begin position="1229"/>
        <end position="1251"/>
    </location>
</feature>
<name>A0A067LZI3_BOTB1</name>
<feature type="transmembrane region" description="Helical" evidence="18">
    <location>
        <begin position="133"/>
        <end position="157"/>
    </location>
</feature>
<keyword evidence="8" id="KW-0106">Calcium</keyword>
<dbReference type="Gene3D" id="1.10.238.10">
    <property type="entry name" value="EF-hand"/>
    <property type="match status" value="1"/>
</dbReference>
<dbReference type="STRING" id="930990.A0A067LZI3"/>
<dbReference type="InterPro" id="IPR027359">
    <property type="entry name" value="Volt_channel_dom_sf"/>
</dbReference>
<evidence type="ECO:0000256" key="4">
    <source>
        <dbReference type="ARBA" id="ARBA00022553"/>
    </source>
</evidence>
<accession>A0A067LZI3</accession>
<feature type="transmembrane region" description="Helical" evidence="18">
    <location>
        <begin position="658"/>
        <end position="677"/>
    </location>
</feature>
<dbReference type="FunFam" id="1.10.287.70:FF:000118">
    <property type="entry name" value="Calcium channel subunit Cch1"/>
    <property type="match status" value="1"/>
</dbReference>
<keyword evidence="2" id="KW-0813">Transport</keyword>
<feature type="transmembrane region" description="Helical" evidence="18">
    <location>
        <begin position="424"/>
        <end position="445"/>
    </location>
</feature>
<evidence type="ECO:0000256" key="8">
    <source>
        <dbReference type="ARBA" id="ARBA00022837"/>
    </source>
</evidence>
<keyword evidence="13" id="KW-0325">Glycoprotein</keyword>
<feature type="transmembrane region" description="Helical" evidence="18">
    <location>
        <begin position="1517"/>
        <end position="1542"/>
    </location>
</feature>
<comment type="subcellular location">
    <subcellularLocation>
        <location evidence="1">Cell membrane</location>
        <topology evidence="1">Multi-pass membrane protein</topology>
    </subcellularLocation>
</comment>
<evidence type="ECO:0000256" key="16">
    <source>
        <dbReference type="ARBA" id="ARBA00067459"/>
    </source>
</evidence>
<evidence type="ECO:0000259" key="19">
    <source>
        <dbReference type="PROSITE" id="PS50222"/>
    </source>
</evidence>
<feature type="transmembrane region" description="Helical" evidence="18">
    <location>
        <begin position="1111"/>
        <end position="1135"/>
    </location>
</feature>
<evidence type="ECO:0000256" key="6">
    <source>
        <dbReference type="ARBA" id="ARBA00022673"/>
    </source>
</evidence>
<evidence type="ECO:0000256" key="14">
    <source>
        <dbReference type="ARBA" id="ARBA00023303"/>
    </source>
</evidence>
<dbReference type="InterPro" id="IPR002048">
    <property type="entry name" value="EF_hand_dom"/>
</dbReference>
<feature type="transmembrane region" description="Helical" evidence="18">
    <location>
        <begin position="288"/>
        <end position="312"/>
    </location>
</feature>
<keyword evidence="5" id="KW-0109">Calcium transport</keyword>
<dbReference type="Pfam" id="PF00520">
    <property type="entry name" value="Ion_trans"/>
    <property type="match status" value="4"/>
</dbReference>
<feature type="compositionally biased region" description="Low complexity" evidence="17">
    <location>
        <begin position="50"/>
        <end position="60"/>
    </location>
</feature>
<dbReference type="Gene3D" id="1.10.287.70">
    <property type="match status" value="4"/>
</dbReference>
<dbReference type="SUPFAM" id="SSF81324">
    <property type="entry name" value="Voltage-gated potassium channels"/>
    <property type="match status" value="4"/>
</dbReference>
<feature type="transmembrane region" description="Helical" evidence="18">
    <location>
        <begin position="1190"/>
        <end position="1209"/>
    </location>
</feature>
<feature type="transmembrane region" description="Helical" evidence="18">
    <location>
        <begin position="97"/>
        <end position="113"/>
    </location>
</feature>
<keyword evidence="4" id="KW-0597">Phosphoprotein</keyword>
<evidence type="ECO:0000313" key="20">
    <source>
        <dbReference type="EMBL" id="KDQ07800.1"/>
    </source>
</evidence>
<evidence type="ECO:0000256" key="2">
    <source>
        <dbReference type="ARBA" id="ARBA00022448"/>
    </source>
</evidence>
<feature type="region of interest" description="Disordered" evidence="17">
    <location>
        <begin position="1768"/>
        <end position="1802"/>
    </location>
</feature>
<dbReference type="Gene3D" id="1.20.120.350">
    <property type="entry name" value="Voltage-gated potassium channels. Chain C"/>
    <property type="match status" value="5"/>
</dbReference>
<dbReference type="GO" id="GO:0005891">
    <property type="term" value="C:voltage-gated calcium channel complex"/>
    <property type="evidence" value="ECO:0007669"/>
    <property type="project" value="TreeGrafter"/>
</dbReference>
<feature type="transmembrane region" description="Helical" evidence="18">
    <location>
        <begin position="1051"/>
        <end position="1071"/>
    </location>
</feature>
<reference evidence="21" key="1">
    <citation type="journal article" date="2014" name="Proc. Natl. Acad. Sci. U.S.A.">
        <title>Extensive sampling of basidiomycete genomes demonstrates inadequacy of the white-rot/brown-rot paradigm for wood decay fungi.</title>
        <authorList>
            <person name="Riley R."/>
            <person name="Salamov A.A."/>
            <person name="Brown D.W."/>
            <person name="Nagy L.G."/>
            <person name="Floudas D."/>
            <person name="Held B.W."/>
            <person name="Levasseur A."/>
            <person name="Lombard V."/>
            <person name="Morin E."/>
            <person name="Otillar R."/>
            <person name="Lindquist E.A."/>
            <person name="Sun H."/>
            <person name="LaButti K.M."/>
            <person name="Schmutz J."/>
            <person name="Jabbour D."/>
            <person name="Luo H."/>
            <person name="Baker S.E."/>
            <person name="Pisabarro A.G."/>
            <person name="Walton J.D."/>
            <person name="Blanchette R.A."/>
            <person name="Henrissat B."/>
            <person name="Martin F."/>
            <person name="Cullen D."/>
            <person name="Hibbett D.S."/>
            <person name="Grigoriev I.V."/>
        </authorList>
    </citation>
    <scope>NUCLEOTIDE SEQUENCE [LARGE SCALE GENOMIC DNA]</scope>
    <source>
        <strain evidence="21">FD-172 SS1</strain>
    </source>
</reference>
<keyword evidence="21" id="KW-1185">Reference proteome</keyword>
<feature type="region of interest" description="Disordered" evidence="17">
    <location>
        <begin position="32"/>
        <end position="60"/>
    </location>
</feature>
<keyword evidence="9" id="KW-0851">Voltage-gated channel</keyword>
<comment type="similarity">
    <text evidence="15">Belongs to the calcium channel alpha-1 subunit (TC 1.A.1.11) family.</text>
</comment>
<evidence type="ECO:0000256" key="7">
    <source>
        <dbReference type="ARBA" id="ARBA00022692"/>
    </source>
</evidence>
<feature type="transmembrane region" description="Helical" evidence="18">
    <location>
        <begin position="1308"/>
        <end position="1326"/>
    </location>
</feature>
<evidence type="ECO:0000256" key="15">
    <source>
        <dbReference type="ARBA" id="ARBA00061395"/>
    </source>
</evidence>
<dbReference type="GO" id="GO:0008331">
    <property type="term" value="F:high voltage-gated calcium channel activity"/>
    <property type="evidence" value="ECO:0007669"/>
    <property type="project" value="TreeGrafter"/>
</dbReference>
<evidence type="ECO:0000256" key="10">
    <source>
        <dbReference type="ARBA" id="ARBA00022989"/>
    </source>
</evidence>
<dbReference type="FunFam" id="1.10.287.70:FF:000093">
    <property type="entry name" value="Calcium channel subunit Cch1"/>
    <property type="match status" value="1"/>
</dbReference>
<dbReference type="PANTHER" id="PTHR45628:SF7">
    <property type="entry name" value="VOLTAGE-DEPENDENT CALCIUM CHANNEL TYPE A SUBUNIT ALPHA-1"/>
    <property type="match status" value="1"/>
</dbReference>
<dbReference type="PANTHER" id="PTHR45628">
    <property type="entry name" value="VOLTAGE-DEPENDENT CALCIUM CHANNEL TYPE A SUBUNIT ALPHA-1"/>
    <property type="match status" value="1"/>
</dbReference>
<feature type="compositionally biased region" description="Polar residues" evidence="17">
    <location>
        <begin position="1769"/>
        <end position="1793"/>
    </location>
</feature>
<evidence type="ECO:0000256" key="3">
    <source>
        <dbReference type="ARBA" id="ARBA00022475"/>
    </source>
</evidence>
<feature type="domain" description="EF-hand" evidence="19">
    <location>
        <begin position="1560"/>
        <end position="1595"/>
    </location>
</feature>
<dbReference type="GO" id="GO:0098703">
    <property type="term" value="P:calcium ion import across plasma membrane"/>
    <property type="evidence" value="ECO:0007669"/>
    <property type="project" value="TreeGrafter"/>
</dbReference>
<dbReference type="HOGENOM" id="CLU_000443_0_0_1"/>
<evidence type="ECO:0000313" key="21">
    <source>
        <dbReference type="Proteomes" id="UP000027195"/>
    </source>
</evidence>
<dbReference type="InParanoid" id="A0A067LZI3"/>
<dbReference type="PROSITE" id="PS50222">
    <property type="entry name" value="EF_HAND_2"/>
    <property type="match status" value="1"/>
</dbReference>
<evidence type="ECO:0000256" key="5">
    <source>
        <dbReference type="ARBA" id="ARBA00022568"/>
    </source>
</evidence>
<dbReference type="Proteomes" id="UP000027195">
    <property type="component" value="Unassembled WGS sequence"/>
</dbReference>
<feature type="transmembrane region" description="Helical" evidence="18">
    <location>
        <begin position="727"/>
        <end position="751"/>
    </location>
</feature>
<feature type="transmembrane region" description="Helical" evidence="18">
    <location>
        <begin position="263"/>
        <end position="282"/>
    </location>
</feature>
<evidence type="ECO:0000256" key="13">
    <source>
        <dbReference type="ARBA" id="ARBA00023180"/>
    </source>
</evidence>
<organism evidence="20 21">
    <name type="scientific">Botryobasidium botryosum (strain FD-172 SS1)</name>
    <dbReference type="NCBI Taxonomy" id="930990"/>
    <lineage>
        <taxon>Eukaryota</taxon>
        <taxon>Fungi</taxon>
        <taxon>Dikarya</taxon>
        <taxon>Basidiomycota</taxon>
        <taxon>Agaricomycotina</taxon>
        <taxon>Agaricomycetes</taxon>
        <taxon>Cantharellales</taxon>
        <taxon>Botryobasidiaceae</taxon>
        <taxon>Botryobasidium</taxon>
    </lineage>
</organism>
<dbReference type="OrthoDB" id="416585at2759"/>
<feature type="transmembrane region" description="Helical" evidence="18">
    <location>
        <begin position="1422"/>
        <end position="1449"/>
    </location>
</feature>
<keyword evidence="14" id="KW-0407">Ion channel</keyword>
<evidence type="ECO:0000256" key="12">
    <source>
        <dbReference type="ARBA" id="ARBA00023136"/>
    </source>
</evidence>
<dbReference type="GO" id="GO:0005509">
    <property type="term" value="F:calcium ion binding"/>
    <property type="evidence" value="ECO:0007669"/>
    <property type="project" value="InterPro"/>
</dbReference>
<dbReference type="FunCoup" id="A0A067LZI3">
    <property type="interactions" value="33"/>
</dbReference>
<keyword evidence="3" id="KW-1003">Cell membrane</keyword>
<dbReference type="InterPro" id="IPR005821">
    <property type="entry name" value="Ion_trans_dom"/>
</dbReference>
<keyword evidence="7 18" id="KW-0812">Transmembrane</keyword>
<keyword evidence="12 18" id="KW-0472">Membrane</keyword>
<feature type="transmembrane region" description="Helical" evidence="18">
    <location>
        <begin position="1083"/>
        <end position="1105"/>
    </location>
</feature>
<evidence type="ECO:0000256" key="18">
    <source>
        <dbReference type="SAM" id="Phobius"/>
    </source>
</evidence>
<proteinExistence type="inferred from homology"/>
<keyword evidence="11" id="KW-0406">Ion transport</keyword>
<feature type="transmembrane region" description="Helical" evidence="18">
    <location>
        <begin position="970"/>
        <end position="991"/>
    </location>
</feature>
<evidence type="ECO:0000256" key="9">
    <source>
        <dbReference type="ARBA" id="ARBA00022882"/>
    </source>
</evidence>
<keyword evidence="10 18" id="KW-1133">Transmembrane helix</keyword>
<evidence type="ECO:0000256" key="11">
    <source>
        <dbReference type="ARBA" id="ARBA00023065"/>
    </source>
</evidence>
<dbReference type="EMBL" id="KL198100">
    <property type="protein sequence ID" value="KDQ07800.1"/>
    <property type="molecule type" value="Genomic_DNA"/>
</dbReference>
<dbReference type="InterPro" id="IPR050599">
    <property type="entry name" value="VDCC_alpha-1_subunit"/>
</dbReference>
<evidence type="ECO:0000256" key="17">
    <source>
        <dbReference type="SAM" id="MobiDB-lite"/>
    </source>
</evidence>
<sequence>MSAASGATLRAVSKHVRRVSLRVVSLAGGGPTEHAIKLEDDPSDPEEHNQTPPQAQPLPAAFSQSRLRGKTLGIFGPDSPIRLAVFHMMIWRWTEPIILLLIFANAIILTIQSGRSVFTHPRPNGYFNEWEDYALFVLFILFTLEILARVIVSGLLVDPELPFSTIRKNLVTLRRHPHLRPDPLSYPSTTSLTQGMESGVLHDKYPPPRTHHALSKPKSASGKRGWSKDFFGVTEAPFQEAVAKQRSLSEQGRPYLRHSWNRVDFIAVVSFWIMFALSITGHESTPSAHIYIFRALSVLRVSRLLAVTSGTATIMRSLKIAGPLLVRVAYFVLFAMILFSIVGVQSFQGSYRRNCVLQADGQDFLNITQTCGGHIDPTTMTKVGFLDINGINADTAKGFICPLGQLCKESSTNPNTNLESFDNILFAALQVVIVASANGWSPVMYNMMDAEYFISCFFFIICLLILNFWLINLFVAVITNTFSAIRAETQTSAFGAGTAGPILDEQDEGWSIIDGKHIRSTSALLKWYEYVSFTWVVLALVSLAFQASRAADSTDDYKKMLDDVEFYLTIAFDVEIVWRIAGHFPDWRSFKSKTHNNLDLVLAIGSSIVQIPAIHRSRVYPWFTIFQLARFYRVILFVPRMRPLLLQVFGNMRGLVNMSLFLLLTNFLGALITVQLFRGDIQSTVNMNFAQVYSGFLAMYQVFSSENWTDVLYGTSQAEVPFKQAPIAILLVSGWFLFANFILLQMFIAVINENFEVAEEQKRAQQVQAYIRQTEPASTGVNWIDRWNPYRFMRANPKAIVVDNLPSNLILPMNKSVVRDQRVVNQSNTTQTASAFAIGGEVSSSMQGFTMMLRRFFATDPETEAVPLTALKGLRRESVAPGDLPEHDETERHLEVLAAVNTEAHIDEDHDATAEQRAQRADFIAAHPTYDKTFWVFSQKHKLRKLCQKLVIPSNGDRIFGTPPSFVLQAFFQLIILLAVVGGIIVAAIATPIYRRQYYMQHGFMRSSWFDIAEVTFGFVLVVEFLVKILADGFIFTPNAYLLSIWNVVDFLILIALLVNVGSTLAVIGGISRLTRSLKAFRALRLITLFGWMRNTFHSVIFAGAARIFDAAVLAILYMIPYAVWGLNIFSGLLLSCNDGNRIGKSDCVNEYINTPLDSSNVNLGFLAPRVWANPTQGTVYSFDTFRASLLILFEIVSLEGWINVMAAATGITGLDSQPVLNSAQVNSIFFLAYNLLGAVVILTLFVSIIIGNFSSRSGMALLTSEQRQWIDLQKLLNRQTPSKRPKVRPTSRYRSWCFDRAVHKHGWWSRLMTIMYCLHIIALTSETFDNFTWLRNVVFLFLTCVYFIDLIIRVYGLGWSFLLNGWNLFDVFVVMGSFATTLPVVFGSDGYVMQQLQKLFLVCIAFKLVQKFNSLNQLFKTAVASLPAIVQLLLLWFALFVFFAIAMVEVFALTRLGSQETHNANYQSFGKALVMLAFMCTGEGWNAYMHNYAVVYPACTPSSAKDPDSDCGSIEWAFFLFIFWNVLSMYIFVNMFTGVVVENFSYVFSLTGPTSVTREEMRAFKKVWAEFDPGRTGYITRSKFVAFFGKLSGNFEVSIYPSEFRVPNIINASQLPEGITPDKHLKSLDSRKLNSVLNKIDPVAIRKRRMLYNRLYHEALISEEDRKGISFNNMLLLLAHYKLIDDDEALRVDELLLRRTTIDYVTDRMNLDRVRSLLRMIYHRRKYLALREEQSREDIPAIVVDDPPSTPPLFASQPIIHTPASLRVETSSNSSQRPSLDQTLASESNPSTPARRHTRRISDISMLSADFTYSPSPRNSISGGDTTQVLTSMSNSIWGEMMLQAAEEEDDDHA</sequence>
<feature type="transmembrane region" description="Helical" evidence="18">
    <location>
        <begin position="324"/>
        <end position="344"/>
    </location>
</feature>
<keyword evidence="6" id="KW-0107">Calcium channel</keyword>
<feature type="transmembrane region" description="Helical" evidence="18">
    <location>
        <begin position="1369"/>
        <end position="1387"/>
    </location>
</feature>
<feature type="transmembrane region" description="Helical" evidence="18">
    <location>
        <begin position="1012"/>
        <end position="1031"/>
    </location>
</feature>
<protein>
    <recommendedName>
        <fullName evidence="16">Calcium-channel protein CCH1</fullName>
    </recommendedName>
</protein>
<feature type="transmembrane region" description="Helical" evidence="18">
    <location>
        <begin position="452"/>
        <end position="478"/>
    </location>
</feature>
<feature type="compositionally biased region" description="Basic and acidic residues" evidence="17">
    <location>
        <begin position="34"/>
        <end position="49"/>
    </location>
</feature>